<feature type="transmembrane region" description="Helical" evidence="2">
    <location>
        <begin position="90"/>
        <end position="115"/>
    </location>
</feature>
<feature type="region of interest" description="Disordered" evidence="1">
    <location>
        <begin position="193"/>
        <end position="218"/>
    </location>
</feature>
<feature type="compositionally biased region" description="Basic and acidic residues" evidence="1">
    <location>
        <begin position="205"/>
        <end position="214"/>
    </location>
</feature>
<feature type="compositionally biased region" description="Polar residues" evidence="1">
    <location>
        <begin position="266"/>
        <end position="276"/>
    </location>
</feature>
<comment type="caution">
    <text evidence="3">The sequence shown here is derived from an EMBL/GenBank/DDBJ whole genome shotgun (WGS) entry which is preliminary data.</text>
</comment>
<proteinExistence type="predicted"/>
<dbReference type="EMBL" id="LATX01001078">
    <property type="protein sequence ID" value="KTB43780.1"/>
    <property type="molecule type" value="Genomic_DNA"/>
</dbReference>
<keyword evidence="2" id="KW-0812">Transmembrane</keyword>
<dbReference type="AlphaFoldDB" id="A0A0W0G5C5"/>
<accession>A0A0W0G5C5</accession>
<feature type="compositionally biased region" description="Polar residues" evidence="1">
    <location>
        <begin position="193"/>
        <end position="203"/>
    </location>
</feature>
<sequence length="276" mass="29564">MPPFVRSIIQPTTKPRVESVACPIHPSHFPFATGTNPIPDSNSSTSTYPTAVMRFLVTTSDSGITAIVSPTSLAMDPLPLIGDSGGKTNIGIIVGSTIGGALLGILIGIGLWFCFCQRRGTNRNRKQNVPMQSAAPPDYATVPESGEDISMPAQNRILPMTSAPPTHVDMQPRLIPASSSLNNVRVTQWLERMNSQQGAGSTRPQRKDTRHSDTTLDSASMYSQSTYYSQNPNPFGSASTLVLAAPAASYSGLPMVEETDERRDTGQGSRNSRASR</sequence>
<gene>
    <name evidence="3" type="ORF">WG66_3642</name>
</gene>
<evidence type="ECO:0000256" key="1">
    <source>
        <dbReference type="SAM" id="MobiDB-lite"/>
    </source>
</evidence>
<evidence type="ECO:0000313" key="4">
    <source>
        <dbReference type="Proteomes" id="UP000054988"/>
    </source>
</evidence>
<dbReference type="Proteomes" id="UP000054988">
    <property type="component" value="Unassembled WGS sequence"/>
</dbReference>
<protein>
    <submittedName>
        <fullName evidence="3">Uncharacterized protein</fullName>
    </submittedName>
</protein>
<reference evidence="3 4" key="1">
    <citation type="submission" date="2015-12" db="EMBL/GenBank/DDBJ databases">
        <title>Draft genome sequence of Moniliophthora roreri, the causal agent of frosty pod rot of cacao.</title>
        <authorList>
            <person name="Aime M.C."/>
            <person name="Diaz-Valderrama J.R."/>
            <person name="Kijpornyongpan T."/>
            <person name="Phillips-Mora W."/>
        </authorList>
    </citation>
    <scope>NUCLEOTIDE SEQUENCE [LARGE SCALE GENOMIC DNA]</scope>
    <source>
        <strain evidence="3 4">MCA 2952</strain>
    </source>
</reference>
<evidence type="ECO:0000313" key="3">
    <source>
        <dbReference type="EMBL" id="KTB43780.1"/>
    </source>
</evidence>
<name>A0A0W0G5C5_MONRR</name>
<keyword evidence="2" id="KW-1133">Transmembrane helix</keyword>
<evidence type="ECO:0000256" key="2">
    <source>
        <dbReference type="SAM" id="Phobius"/>
    </source>
</evidence>
<keyword evidence="2" id="KW-0472">Membrane</keyword>
<feature type="region of interest" description="Disordered" evidence="1">
    <location>
        <begin position="252"/>
        <end position="276"/>
    </location>
</feature>
<organism evidence="3 4">
    <name type="scientific">Moniliophthora roreri</name>
    <name type="common">Frosty pod rot fungus</name>
    <name type="synonym">Monilia roreri</name>
    <dbReference type="NCBI Taxonomy" id="221103"/>
    <lineage>
        <taxon>Eukaryota</taxon>
        <taxon>Fungi</taxon>
        <taxon>Dikarya</taxon>
        <taxon>Basidiomycota</taxon>
        <taxon>Agaricomycotina</taxon>
        <taxon>Agaricomycetes</taxon>
        <taxon>Agaricomycetidae</taxon>
        <taxon>Agaricales</taxon>
        <taxon>Marasmiineae</taxon>
        <taxon>Marasmiaceae</taxon>
        <taxon>Moniliophthora</taxon>
    </lineage>
</organism>